<dbReference type="AlphaFoldDB" id="A0A1Y5PFZ8"/>
<dbReference type="InterPro" id="IPR005325">
    <property type="entry name" value="DUF308_memb"/>
</dbReference>
<keyword evidence="1" id="KW-0472">Membrane</keyword>
<evidence type="ECO:0000313" key="2">
    <source>
        <dbReference type="EMBL" id="SBS77602.1"/>
    </source>
</evidence>
<reference evidence="2" key="1">
    <citation type="submission" date="2016-03" db="EMBL/GenBank/DDBJ databases">
        <authorList>
            <person name="Ploux O."/>
        </authorList>
    </citation>
    <scope>NUCLEOTIDE SEQUENCE</scope>
    <source>
        <strain evidence="2">UC10</strain>
    </source>
</reference>
<feature type="transmembrane region" description="Helical" evidence="1">
    <location>
        <begin position="155"/>
        <end position="177"/>
    </location>
</feature>
<sequence>MTTTSTPPLLPHLWKSVLLSGVLALALGVLVLVWPAKTIIVVAIFFGAYLLVTGISQVFHAFTLHVSAGGRVMLFISGAAAIILAVLCFRSLQNSILLLAIWIGIGFIFRGVATAVSAISDPDTPGRGWEIFIGVISFIAGLVVMGSPFESLATLTLVVGIWLVVIGVFEIVASFGVRKASQKLGDRINAA</sequence>
<dbReference type="Pfam" id="PF03729">
    <property type="entry name" value="DUF308"/>
    <property type="match status" value="2"/>
</dbReference>
<organism evidence="2">
    <name type="scientific">uncultured Mycobacterium sp</name>
    <dbReference type="NCBI Taxonomy" id="171292"/>
    <lineage>
        <taxon>Bacteria</taxon>
        <taxon>Bacillati</taxon>
        <taxon>Actinomycetota</taxon>
        <taxon>Actinomycetes</taxon>
        <taxon>Mycobacteriales</taxon>
        <taxon>Mycobacteriaceae</taxon>
        <taxon>Mycobacterium</taxon>
        <taxon>environmental samples</taxon>
    </lineage>
</organism>
<feature type="transmembrane region" description="Helical" evidence="1">
    <location>
        <begin position="98"/>
        <end position="119"/>
    </location>
</feature>
<dbReference type="PANTHER" id="PTHR34989:SF1">
    <property type="entry name" value="PROTEIN HDED"/>
    <property type="match status" value="1"/>
</dbReference>
<gene>
    <name evidence="2" type="ORF">MHPYR_450045</name>
</gene>
<protein>
    <recommendedName>
        <fullName evidence="3">Integral membrane protein</fullName>
    </recommendedName>
</protein>
<dbReference type="InterPro" id="IPR052712">
    <property type="entry name" value="Acid_resist_chaperone_HdeD"/>
</dbReference>
<dbReference type="EMBL" id="FLQS01000040">
    <property type="protein sequence ID" value="SBS77602.1"/>
    <property type="molecule type" value="Genomic_DNA"/>
</dbReference>
<feature type="transmembrane region" description="Helical" evidence="1">
    <location>
        <begin position="72"/>
        <end position="92"/>
    </location>
</feature>
<feature type="transmembrane region" description="Helical" evidence="1">
    <location>
        <begin position="39"/>
        <end position="60"/>
    </location>
</feature>
<accession>A0A1Y5PFZ8</accession>
<evidence type="ECO:0000256" key="1">
    <source>
        <dbReference type="SAM" id="Phobius"/>
    </source>
</evidence>
<feature type="transmembrane region" description="Helical" evidence="1">
    <location>
        <begin position="12"/>
        <end position="33"/>
    </location>
</feature>
<evidence type="ECO:0008006" key="3">
    <source>
        <dbReference type="Google" id="ProtNLM"/>
    </source>
</evidence>
<keyword evidence="1" id="KW-0812">Transmembrane</keyword>
<keyword evidence="1" id="KW-1133">Transmembrane helix</keyword>
<proteinExistence type="predicted"/>
<dbReference type="GO" id="GO:0005886">
    <property type="term" value="C:plasma membrane"/>
    <property type="evidence" value="ECO:0007669"/>
    <property type="project" value="TreeGrafter"/>
</dbReference>
<dbReference type="PANTHER" id="PTHR34989">
    <property type="entry name" value="PROTEIN HDED"/>
    <property type="match status" value="1"/>
</dbReference>
<name>A0A1Y5PFZ8_9MYCO</name>
<feature type="transmembrane region" description="Helical" evidence="1">
    <location>
        <begin position="131"/>
        <end position="149"/>
    </location>
</feature>